<dbReference type="WBParaSite" id="scaffold184_cov203.g437">
    <property type="protein sequence ID" value="scaffold184_cov203.g437"/>
    <property type="gene ID" value="scaffold184_cov203.g437"/>
</dbReference>
<dbReference type="Gene3D" id="3.40.50.1240">
    <property type="entry name" value="Phosphoglycerate mutase-like"/>
    <property type="match status" value="1"/>
</dbReference>
<dbReference type="GO" id="GO:0016791">
    <property type="term" value="F:phosphatase activity"/>
    <property type="evidence" value="ECO:0007669"/>
    <property type="project" value="UniProtKB-ARBA"/>
</dbReference>
<dbReference type="InterPro" id="IPR051710">
    <property type="entry name" value="Phosphatase_SH3-domain"/>
</dbReference>
<dbReference type="AlphaFoldDB" id="A0A915LWS2"/>
<proteinExistence type="predicted"/>
<evidence type="ECO:0000313" key="1">
    <source>
        <dbReference type="Proteomes" id="UP000887561"/>
    </source>
</evidence>
<reference evidence="2" key="1">
    <citation type="submission" date="2022-11" db="UniProtKB">
        <authorList>
            <consortium name="WormBaseParasite"/>
        </authorList>
    </citation>
    <scope>IDENTIFICATION</scope>
</reference>
<dbReference type="InterPro" id="IPR013078">
    <property type="entry name" value="His_Pase_superF_clade-1"/>
</dbReference>
<organism evidence="1 2">
    <name type="scientific">Meloidogyne javanica</name>
    <name type="common">Root-knot nematode worm</name>
    <dbReference type="NCBI Taxonomy" id="6303"/>
    <lineage>
        <taxon>Eukaryota</taxon>
        <taxon>Metazoa</taxon>
        <taxon>Ecdysozoa</taxon>
        <taxon>Nematoda</taxon>
        <taxon>Chromadorea</taxon>
        <taxon>Rhabditida</taxon>
        <taxon>Tylenchina</taxon>
        <taxon>Tylenchomorpha</taxon>
        <taxon>Tylenchoidea</taxon>
        <taxon>Meloidogynidae</taxon>
        <taxon>Meloidogyninae</taxon>
        <taxon>Meloidogyne</taxon>
        <taxon>Meloidogyne incognita group</taxon>
    </lineage>
</organism>
<sequence>MKEAFLKEFDEEFKEWRDNELKRMLISKYTKIGKTHTDLVDKIKKEKEDDKKENLIKSLYVNLNIKKFKKWRKLTTKNIGKIQDIFIEDIDYKYDKWRTKLGPFSLPLSKYFDHDSFNKITKKLEAELEQVKVKAELGNDYQNDIPKFPPVKRVIWFVRHGERLDNDKNEKKKARESKEQCYYSEDCNRKFRLDNSPLNKTGIKRAEILNKVFDNINIQQIFASPYERTLQTALLLLGESHKNFDSKGNLENELKIKVEPGFIENMIDCINKPIGYEDIKELANHHSRLDIEYVPILNREDLAREYKEEESLESDIGCFNRVEYVLNQLLYNDKKQCLKNPFFNKSLVDQIEKGNYHSEWIQPGEESAEQIVIVTHGMLLNAVHNHIAGMFTYAAQTSIVKIVELDPSSEYAKGYQGTTSSSNGNDYLKNLRLVYFGAVIPLIEAGEKLEDLFNH</sequence>
<dbReference type="Proteomes" id="UP000887561">
    <property type="component" value="Unplaced"/>
</dbReference>
<dbReference type="InterPro" id="IPR029033">
    <property type="entry name" value="His_PPase_superfam"/>
</dbReference>
<accession>A0A915LWS2</accession>
<protein>
    <submittedName>
        <fullName evidence="2">Uncharacterized protein</fullName>
    </submittedName>
</protein>
<name>A0A915LWS2_MELJA</name>
<dbReference type="SUPFAM" id="SSF53254">
    <property type="entry name" value="Phosphoglycerate mutase-like"/>
    <property type="match status" value="1"/>
</dbReference>
<dbReference type="SMART" id="SM00855">
    <property type="entry name" value="PGAM"/>
    <property type="match status" value="1"/>
</dbReference>
<dbReference type="PANTHER" id="PTHR16469">
    <property type="entry name" value="UBIQUITIN-ASSOCIATED AND SH3 DOMAIN-CONTAINING BA-RELATED"/>
    <property type="match status" value="1"/>
</dbReference>
<dbReference type="PANTHER" id="PTHR16469:SF27">
    <property type="entry name" value="UBIQUITIN-ASSOCIATED AND SH3 DOMAIN-CONTAINING BA-RELATED"/>
    <property type="match status" value="1"/>
</dbReference>
<dbReference type="Pfam" id="PF00300">
    <property type="entry name" value="His_Phos_1"/>
    <property type="match status" value="1"/>
</dbReference>
<dbReference type="CDD" id="cd07067">
    <property type="entry name" value="HP_PGM_like"/>
    <property type="match status" value="1"/>
</dbReference>
<evidence type="ECO:0000313" key="2">
    <source>
        <dbReference type="WBParaSite" id="scaffold184_cov203.g437"/>
    </source>
</evidence>
<keyword evidence="1" id="KW-1185">Reference proteome</keyword>